<dbReference type="EMBL" id="BART01024664">
    <property type="protein sequence ID" value="GAG91667.1"/>
    <property type="molecule type" value="Genomic_DNA"/>
</dbReference>
<name>X1CEZ3_9ZZZZ</name>
<evidence type="ECO:0000313" key="1">
    <source>
        <dbReference type="EMBL" id="GAG91667.1"/>
    </source>
</evidence>
<reference evidence="1" key="1">
    <citation type="journal article" date="2014" name="Front. Microbiol.">
        <title>High frequency of phylogenetically diverse reductive dehalogenase-homologous genes in deep subseafloor sedimentary metagenomes.</title>
        <authorList>
            <person name="Kawai M."/>
            <person name="Futagami T."/>
            <person name="Toyoda A."/>
            <person name="Takaki Y."/>
            <person name="Nishi S."/>
            <person name="Hori S."/>
            <person name="Arai W."/>
            <person name="Tsubouchi T."/>
            <person name="Morono Y."/>
            <person name="Uchiyama I."/>
            <person name="Ito T."/>
            <person name="Fujiyama A."/>
            <person name="Inagaki F."/>
            <person name="Takami H."/>
        </authorList>
    </citation>
    <scope>NUCLEOTIDE SEQUENCE</scope>
    <source>
        <strain evidence="1">Expedition CK06-06</strain>
    </source>
</reference>
<accession>X1CEZ3</accession>
<gene>
    <name evidence="1" type="ORF">S01H4_44470</name>
</gene>
<comment type="caution">
    <text evidence="1">The sequence shown here is derived from an EMBL/GenBank/DDBJ whole genome shotgun (WGS) entry which is preliminary data.</text>
</comment>
<feature type="non-terminal residue" evidence="1">
    <location>
        <position position="1"/>
    </location>
</feature>
<dbReference type="AlphaFoldDB" id="X1CEZ3"/>
<proteinExistence type="predicted"/>
<protein>
    <submittedName>
        <fullName evidence="1">Uncharacterized protein</fullName>
    </submittedName>
</protein>
<sequence length="97" mass="10771">CHWGITKERVMCRIHWIPGPTKVYEVISGSAPWYEGELSEDLLFDNTADAQVSIYGALQTITVTDRFLTGGQLDSGARIGISYDRQAGRFVVTEAMC</sequence>
<organism evidence="1">
    <name type="scientific">marine sediment metagenome</name>
    <dbReference type="NCBI Taxonomy" id="412755"/>
    <lineage>
        <taxon>unclassified sequences</taxon>
        <taxon>metagenomes</taxon>
        <taxon>ecological metagenomes</taxon>
    </lineage>
</organism>